<comment type="catalytic activity">
    <reaction evidence="23">
        <text>1-(9Z-octadecenoyl)-glycerol + H2O = glycerol + (9Z)-octadecenoate + H(+)</text>
        <dbReference type="Rhea" id="RHEA:38487"/>
        <dbReference type="ChEBI" id="CHEBI:15377"/>
        <dbReference type="ChEBI" id="CHEBI:15378"/>
        <dbReference type="ChEBI" id="CHEBI:17754"/>
        <dbReference type="ChEBI" id="CHEBI:30823"/>
        <dbReference type="ChEBI" id="CHEBI:75342"/>
    </reaction>
    <physiologicalReaction direction="left-to-right" evidence="23">
        <dbReference type="Rhea" id="RHEA:38488"/>
    </physiologicalReaction>
</comment>
<dbReference type="Pfam" id="PF00657">
    <property type="entry name" value="Lipase_GDSL"/>
    <property type="match status" value="1"/>
</dbReference>
<comment type="catalytic activity">
    <reaction evidence="41">
        <text>1,3-di-(9Z-octadecenoyl)-glycerol + H2O = 1-(9Z-octadecenoyl)-glycerol + (9Z)-octadecenoate + H(+)</text>
        <dbReference type="Rhea" id="RHEA:39939"/>
        <dbReference type="ChEBI" id="CHEBI:15377"/>
        <dbReference type="ChEBI" id="CHEBI:15378"/>
        <dbReference type="ChEBI" id="CHEBI:30823"/>
        <dbReference type="ChEBI" id="CHEBI:75342"/>
        <dbReference type="ChEBI" id="CHEBI:75735"/>
    </reaction>
    <physiologicalReaction direction="left-to-right" evidence="41">
        <dbReference type="Rhea" id="RHEA:39940"/>
    </physiologicalReaction>
</comment>
<evidence type="ECO:0000256" key="30">
    <source>
        <dbReference type="ARBA" id="ARBA00048362"/>
    </source>
</evidence>
<evidence type="ECO:0000256" key="3">
    <source>
        <dbReference type="ARBA" id="ARBA00015133"/>
    </source>
</evidence>
<evidence type="ECO:0000256" key="21">
    <source>
        <dbReference type="ARBA" id="ARBA00047324"/>
    </source>
</evidence>
<keyword evidence="10" id="KW-0443">Lipid metabolism</keyword>
<evidence type="ECO:0000256" key="43">
    <source>
        <dbReference type="SAM" id="SignalP"/>
    </source>
</evidence>
<evidence type="ECO:0000256" key="6">
    <source>
        <dbReference type="ARBA" id="ARBA00022729"/>
    </source>
</evidence>
<comment type="catalytic activity">
    <reaction evidence="40">
        <text>1,2-dihexadecanoyl-sn-glycero-3-phosphocholine + 2 H2O = sn-glycerol 3-phosphocholine + 2 hexadecanoate + 2 H(+)</text>
        <dbReference type="Rhea" id="RHEA:40975"/>
        <dbReference type="ChEBI" id="CHEBI:7896"/>
        <dbReference type="ChEBI" id="CHEBI:15377"/>
        <dbReference type="ChEBI" id="CHEBI:15378"/>
        <dbReference type="ChEBI" id="CHEBI:16870"/>
        <dbReference type="ChEBI" id="CHEBI:72999"/>
    </reaction>
    <physiologicalReaction direction="left-to-right" evidence="40">
        <dbReference type="Rhea" id="RHEA:40976"/>
    </physiologicalReaction>
</comment>
<comment type="catalytic activity">
    <reaction evidence="15">
        <text>a 1,2-diacyl-sn-glycero-3-phosphocholine + H2O = a 1-acyl-sn-glycero-3-phosphocholine + a fatty acid + H(+)</text>
        <dbReference type="Rhea" id="RHEA:15801"/>
        <dbReference type="ChEBI" id="CHEBI:15377"/>
        <dbReference type="ChEBI" id="CHEBI:15378"/>
        <dbReference type="ChEBI" id="CHEBI:28868"/>
        <dbReference type="ChEBI" id="CHEBI:57643"/>
        <dbReference type="ChEBI" id="CHEBI:58168"/>
        <dbReference type="EC" id="3.1.1.4"/>
    </reaction>
    <physiologicalReaction direction="left-to-right" evidence="15">
        <dbReference type="Rhea" id="RHEA:15802"/>
    </physiologicalReaction>
</comment>
<evidence type="ECO:0000256" key="15">
    <source>
        <dbReference type="ARBA" id="ARBA00023422"/>
    </source>
</evidence>
<evidence type="ECO:0000256" key="16">
    <source>
        <dbReference type="ARBA" id="ARBA00029723"/>
    </source>
</evidence>
<reference evidence="44 46" key="2">
    <citation type="journal article" date="2013" name="Nature">
        <title>Insights into bilaterian evolution from three spiralian genomes.</title>
        <authorList>
            <person name="Simakov O."/>
            <person name="Marletaz F."/>
            <person name="Cho S.J."/>
            <person name="Edsinger-Gonzales E."/>
            <person name="Havlak P."/>
            <person name="Hellsten U."/>
            <person name="Kuo D.H."/>
            <person name="Larsson T."/>
            <person name="Lv J."/>
            <person name="Arendt D."/>
            <person name="Savage R."/>
            <person name="Osoegawa K."/>
            <person name="de Jong P."/>
            <person name="Grimwood J."/>
            <person name="Chapman J.A."/>
            <person name="Shapiro H."/>
            <person name="Aerts A."/>
            <person name="Otillar R.P."/>
            <person name="Terry A.Y."/>
            <person name="Boore J.L."/>
            <person name="Grigoriev I.V."/>
            <person name="Lindberg D.R."/>
            <person name="Seaver E.C."/>
            <person name="Weisblat D.A."/>
            <person name="Putnam N.H."/>
            <person name="Rokhsar D.S."/>
        </authorList>
    </citation>
    <scope>NUCLEOTIDE SEQUENCE</scope>
    <source>
        <strain evidence="44 46">I ESC-2004</strain>
    </source>
</reference>
<dbReference type="InterPro" id="IPR036514">
    <property type="entry name" value="SGNH_hydro_sf"/>
</dbReference>
<feature type="signal peptide" evidence="43">
    <location>
        <begin position="1"/>
        <end position="16"/>
    </location>
</feature>
<dbReference type="GO" id="GO:0016324">
    <property type="term" value="C:apical plasma membrane"/>
    <property type="evidence" value="ECO:0007669"/>
    <property type="project" value="UniProtKB-SubCell"/>
</dbReference>
<comment type="catalytic activity">
    <reaction evidence="24">
        <text>1-hexadecanoyl-2-(9Z)-octadecenoyl-3-octadecanoyl-sn-glycerol + H2O = 1-hexadecanoyl-2-(9Z-octadecenoyl)-sn-glycerol + octadecanoate + H(+)</text>
        <dbReference type="Rhea" id="RHEA:41111"/>
        <dbReference type="ChEBI" id="CHEBI:15377"/>
        <dbReference type="ChEBI" id="CHEBI:15378"/>
        <dbReference type="ChEBI" id="CHEBI:25629"/>
        <dbReference type="ChEBI" id="CHEBI:75466"/>
        <dbReference type="ChEBI" id="CHEBI:77623"/>
    </reaction>
    <physiologicalReaction direction="left-to-right" evidence="24">
        <dbReference type="Rhea" id="RHEA:41112"/>
    </physiologicalReaction>
</comment>
<organism evidence="44">
    <name type="scientific">Capitella teleta</name>
    <name type="common">Polychaete worm</name>
    <dbReference type="NCBI Taxonomy" id="283909"/>
    <lineage>
        <taxon>Eukaryota</taxon>
        <taxon>Metazoa</taxon>
        <taxon>Spiralia</taxon>
        <taxon>Lophotrochozoa</taxon>
        <taxon>Annelida</taxon>
        <taxon>Polychaeta</taxon>
        <taxon>Sedentaria</taxon>
        <taxon>Scolecida</taxon>
        <taxon>Capitellidae</taxon>
        <taxon>Capitella</taxon>
    </lineage>
</organism>
<keyword evidence="6 43" id="KW-0732">Signal</keyword>
<comment type="catalytic activity">
    <reaction evidence="34">
        <text>1-hexadecanoyl-2-(9Z-octadecenoyl)-sn-glycero-3-phosphoethanolamine + H2O = 1-hexadecanoyl-sn-glycero-3-phosphoethanolamine + (9Z)-octadecenoate + H(+)</text>
        <dbReference type="Rhea" id="RHEA:40911"/>
        <dbReference type="ChEBI" id="CHEBI:15377"/>
        <dbReference type="ChEBI" id="CHEBI:15378"/>
        <dbReference type="ChEBI" id="CHEBI:30823"/>
        <dbReference type="ChEBI" id="CHEBI:73004"/>
        <dbReference type="ChEBI" id="CHEBI:73007"/>
    </reaction>
    <physiologicalReaction direction="left-to-right" evidence="34">
        <dbReference type="Rhea" id="RHEA:40912"/>
    </physiologicalReaction>
</comment>
<proteinExistence type="inferred from homology"/>
<evidence type="ECO:0000256" key="8">
    <source>
        <dbReference type="ARBA" id="ARBA00022801"/>
    </source>
</evidence>
<comment type="catalytic activity">
    <reaction evidence="32">
        <text>1,2,3-tri-(9Z-octadecenoyl)-glycerol + H2O = di-(9Z)-octadecenoylglycerol + (9Z)-octadecenoate + H(+)</text>
        <dbReference type="Rhea" id="RHEA:38575"/>
        <dbReference type="ChEBI" id="CHEBI:15377"/>
        <dbReference type="ChEBI" id="CHEBI:15378"/>
        <dbReference type="ChEBI" id="CHEBI:30823"/>
        <dbReference type="ChEBI" id="CHEBI:53753"/>
        <dbReference type="ChEBI" id="CHEBI:75945"/>
    </reaction>
    <physiologicalReaction direction="left-to-right" evidence="32">
        <dbReference type="Rhea" id="RHEA:38576"/>
    </physiologicalReaction>
</comment>
<dbReference type="GO" id="GO:0004622">
    <property type="term" value="F:phosphatidylcholine lysophospholipase activity"/>
    <property type="evidence" value="ECO:0007669"/>
    <property type="project" value="UniProtKB-EC"/>
</dbReference>
<name>R7U3Q1_CAPTE</name>
<evidence type="ECO:0000256" key="27">
    <source>
        <dbReference type="ARBA" id="ARBA00048049"/>
    </source>
</evidence>
<comment type="catalytic activity">
    <reaction evidence="14">
        <text>1-hexadecanoyl-2-(9Z,12Z-octadecadienoyl)-sn-glycero-3-phosphocholine + H2O = (9Z,12Z)-octadecadienoate + 1-hexadecanoyl-sn-glycero-3-phosphocholine + H(+)</text>
        <dbReference type="Rhea" id="RHEA:40811"/>
        <dbReference type="ChEBI" id="CHEBI:15377"/>
        <dbReference type="ChEBI" id="CHEBI:15378"/>
        <dbReference type="ChEBI" id="CHEBI:30245"/>
        <dbReference type="ChEBI" id="CHEBI:72998"/>
        <dbReference type="ChEBI" id="CHEBI:73002"/>
    </reaction>
    <physiologicalReaction direction="left-to-right" evidence="14">
        <dbReference type="Rhea" id="RHEA:40812"/>
    </physiologicalReaction>
</comment>
<keyword evidence="9" id="KW-1133">Transmembrane helix</keyword>
<feature type="chain" id="PRO_5008787665" description="Phospholipase B1, membrane-associated" evidence="43">
    <location>
        <begin position="17"/>
        <end position="405"/>
    </location>
</feature>
<reference evidence="45" key="3">
    <citation type="submission" date="2015-06" db="UniProtKB">
        <authorList>
            <consortium name="EnsemblMetazoa"/>
        </authorList>
    </citation>
    <scope>IDENTIFICATION</scope>
</reference>
<keyword evidence="11" id="KW-0472">Membrane</keyword>
<dbReference type="EMBL" id="AMQN01001834">
    <property type="status" value="NOT_ANNOTATED_CDS"/>
    <property type="molecule type" value="Genomic_DNA"/>
</dbReference>
<comment type="catalytic activity">
    <reaction evidence="22">
        <text>1,3-dihexadecanoyl-2-(9Z-octadecenoyl)glycerol + H2O = 1-hexadecanoyl-2-(9Z-octadecenoyl)-glycerol + hexadecanoate + H(+)</text>
        <dbReference type="Rhea" id="RHEA:40979"/>
        <dbReference type="ChEBI" id="CHEBI:7896"/>
        <dbReference type="ChEBI" id="CHEBI:15377"/>
        <dbReference type="ChEBI" id="CHEBI:15378"/>
        <dbReference type="ChEBI" id="CHEBI:75585"/>
        <dbReference type="ChEBI" id="CHEBI:75688"/>
    </reaction>
    <physiologicalReaction direction="left-to-right" evidence="22">
        <dbReference type="Rhea" id="RHEA:40980"/>
    </physiologicalReaction>
</comment>
<comment type="catalytic activity">
    <reaction evidence="26">
        <text>1-hexadecanoyl-2-(9Z-octadecenoyl)-sn-glycero-3-phospho-(1'-sn-glycerol) + H2O = 1-hexadecanoyl-sn-glycero-3-phospho-(1'-sn-glycerol) + (9Z)-octadecenoate + H(+)</text>
        <dbReference type="Rhea" id="RHEA:40919"/>
        <dbReference type="ChEBI" id="CHEBI:15377"/>
        <dbReference type="ChEBI" id="CHEBI:15378"/>
        <dbReference type="ChEBI" id="CHEBI:30823"/>
        <dbReference type="ChEBI" id="CHEBI:72841"/>
        <dbReference type="ChEBI" id="CHEBI:75158"/>
    </reaction>
    <physiologicalReaction direction="left-to-right" evidence="26">
        <dbReference type="Rhea" id="RHEA:40920"/>
    </physiologicalReaction>
</comment>
<evidence type="ECO:0000256" key="23">
    <source>
        <dbReference type="ARBA" id="ARBA00047438"/>
    </source>
</evidence>
<evidence type="ECO:0000256" key="17">
    <source>
        <dbReference type="ARBA" id="ARBA00031182"/>
    </source>
</evidence>
<dbReference type="SUPFAM" id="SSF52266">
    <property type="entry name" value="SGNH hydrolase"/>
    <property type="match status" value="1"/>
</dbReference>
<evidence type="ECO:0000256" key="9">
    <source>
        <dbReference type="ARBA" id="ARBA00022989"/>
    </source>
</evidence>
<evidence type="ECO:0000256" key="33">
    <source>
        <dbReference type="ARBA" id="ARBA00048454"/>
    </source>
</evidence>
<dbReference type="OMA" id="PNKCANQ"/>
<evidence type="ECO:0000256" key="36">
    <source>
        <dbReference type="ARBA" id="ARBA00048699"/>
    </source>
</evidence>
<dbReference type="OrthoDB" id="10265800at2759"/>
<dbReference type="GO" id="GO:0004806">
    <property type="term" value="F:triacylglycerol lipase activity"/>
    <property type="evidence" value="ECO:0007669"/>
    <property type="project" value="UniProtKB-EC"/>
</dbReference>
<comment type="catalytic activity">
    <reaction evidence="42">
        <text>2-(9Z-octadecenoyl)-glycerol + H2O = glycerol + (9Z)-octadecenoate + H(+)</text>
        <dbReference type="Rhea" id="RHEA:38491"/>
        <dbReference type="ChEBI" id="CHEBI:15377"/>
        <dbReference type="ChEBI" id="CHEBI:15378"/>
        <dbReference type="ChEBI" id="CHEBI:17754"/>
        <dbReference type="ChEBI" id="CHEBI:30823"/>
        <dbReference type="ChEBI" id="CHEBI:73990"/>
    </reaction>
    <physiologicalReaction direction="left-to-right" evidence="42">
        <dbReference type="Rhea" id="RHEA:38492"/>
    </physiologicalReaction>
</comment>
<dbReference type="STRING" id="283909.R7U3Q1"/>
<comment type="catalytic activity">
    <reaction evidence="27">
        <text>a 1-O-alkyl-2-acyl-sn-glycero-3-phosphocholine + H2O = a 1-O-alkyl-sn-glycero-3-phosphocholine + a fatty acid + H(+)</text>
        <dbReference type="Rhea" id="RHEA:36231"/>
        <dbReference type="ChEBI" id="CHEBI:15377"/>
        <dbReference type="ChEBI" id="CHEBI:15378"/>
        <dbReference type="ChEBI" id="CHEBI:28868"/>
        <dbReference type="ChEBI" id="CHEBI:30909"/>
        <dbReference type="ChEBI" id="CHEBI:36702"/>
        <dbReference type="EC" id="3.1.1.4"/>
    </reaction>
    <physiologicalReaction direction="left-to-right" evidence="27">
        <dbReference type="Rhea" id="RHEA:36232"/>
    </physiologicalReaction>
</comment>
<comment type="catalytic activity">
    <reaction evidence="28">
        <text>1,2-di-(9Z-octadecenoyl)-sn-glycero-3-phosphocholine + H2O = 1-(9Z-octadecenoyl)-sn-glycero-3-phosphocholine + (9Z)-octadecenoate + H(+)</text>
        <dbReference type="Rhea" id="RHEA:40923"/>
        <dbReference type="ChEBI" id="CHEBI:15377"/>
        <dbReference type="ChEBI" id="CHEBI:15378"/>
        <dbReference type="ChEBI" id="CHEBI:28610"/>
        <dbReference type="ChEBI" id="CHEBI:30823"/>
        <dbReference type="ChEBI" id="CHEBI:74669"/>
    </reaction>
    <physiologicalReaction direction="left-to-right" evidence="28">
        <dbReference type="Rhea" id="RHEA:40924"/>
    </physiologicalReaction>
</comment>
<evidence type="ECO:0000256" key="4">
    <source>
        <dbReference type="ARBA" id="ARBA00022475"/>
    </source>
</evidence>
<evidence type="ECO:0000256" key="37">
    <source>
        <dbReference type="ARBA" id="ARBA00048869"/>
    </source>
</evidence>
<dbReference type="PANTHER" id="PTHR21325">
    <property type="entry name" value="PHOSPHOLIPASE B, PLB1"/>
    <property type="match status" value="1"/>
</dbReference>
<evidence type="ECO:0000313" key="46">
    <source>
        <dbReference type="Proteomes" id="UP000014760"/>
    </source>
</evidence>
<keyword evidence="12" id="KW-0325">Glycoprotein</keyword>
<dbReference type="InterPro" id="IPR035547">
    <property type="entry name" value="Phospholipase_B"/>
</dbReference>
<comment type="catalytic activity">
    <reaction evidence="39">
        <text>1-hexadecanoyl-2-(9Z)-octadecenoyl-3-octadecanoyl-sn-glycerol + H2O = 1-hexadecanoyl-3-octadecanoyl-sn-glycerol + (9Z)-octadecenoate + H(+)</text>
        <dbReference type="Rhea" id="RHEA:41103"/>
        <dbReference type="ChEBI" id="CHEBI:15377"/>
        <dbReference type="ChEBI" id="CHEBI:15378"/>
        <dbReference type="ChEBI" id="CHEBI:30823"/>
        <dbReference type="ChEBI" id="CHEBI:77623"/>
        <dbReference type="ChEBI" id="CHEBI:77624"/>
    </reaction>
    <physiologicalReaction direction="left-to-right" evidence="39">
        <dbReference type="Rhea" id="RHEA:41104"/>
    </physiologicalReaction>
</comment>
<evidence type="ECO:0000256" key="31">
    <source>
        <dbReference type="ARBA" id="ARBA00048374"/>
    </source>
</evidence>
<dbReference type="EMBL" id="KB305766">
    <property type="protein sequence ID" value="ELU00766.1"/>
    <property type="molecule type" value="Genomic_DNA"/>
</dbReference>
<comment type="catalytic activity">
    <reaction evidence="35">
        <text>1-hexadecanoyl-sn-glycero-3-phosphocholine + H2O = sn-glycerol 3-phosphocholine + hexadecanoate + H(+)</text>
        <dbReference type="Rhea" id="RHEA:40435"/>
        <dbReference type="ChEBI" id="CHEBI:7896"/>
        <dbReference type="ChEBI" id="CHEBI:15377"/>
        <dbReference type="ChEBI" id="CHEBI:15378"/>
        <dbReference type="ChEBI" id="CHEBI:16870"/>
        <dbReference type="ChEBI" id="CHEBI:72998"/>
    </reaction>
    <physiologicalReaction direction="left-to-right" evidence="35">
        <dbReference type="Rhea" id="RHEA:40436"/>
    </physiologicalReaction>
</comment>
<comment type="catalytic activity">
    <reaction evidence="13">
        <text>a triacylglycerol + H2O = a diacylglycerol + a fatty acid + H(+)</text>
        <dbReference type="Rhea" id="RHEA:12044"/>
        <dbReference type="ChEBI" id="CHEBI:15377"/>
        <dbReference type="ChEBI" id="CHEBI:15378"/>
        <dbReference type="ChEBI" id="CHEBI:17855"/>
        <dbReference type="ChEBI" id="CHEBI:18035"/>
        <dbReference type="ChEBI" id="CHEBI:28868"/>
        <dbReference type="EC" id="3.1.1.3"/>
    </reaction>
    <physiologicalReaction direction="left-to-right" evidence="13">
        <dbReference type="Rhea" id="RHEA:12045"/>
    </physiologicalReaction>
</comment>
<evidence type="ECO:0000313" key="45">
    <source>
        <dbReference type="EnsemblMetazoa" id="CapteP224221"/>
    </source>
</evidence>
<sequence length="405" mass="44645">MNFVWVAAYFLGSASAASFPQENDIEFPDAQVEGIFRTLKDRADHNATFKAILDAHLAKYDSHNDLYSTAINFECNLTASASKPTTAHEVRPSDINVIGAIGDSITAGFGITATNILQVLRNDRHLSWITGGLKSLDEGVVTLTNILRKFNAGLTGYSYARSLSGSKKAGLNLSVGGAVAADLDGQAKRLIGKMKDSMYGVDWENDWKLISLLIGGNDLCRYCKRQEKYSPESFAANIKSALDILHAEMPKTIVVLSNIFDITPLPAFSDGIICDIVQTAVCSCAKKKDQMQEAHRAYTKRVNDVINSGRYDRGRQDFTVVLMPQFEDAMPPNIPGSDEPDQAFWAPDCFHPGRKAHFAMATSTWNQMFEPVGEKRTSLDWQIGSNLVCPTENDPYIKTLLNSKR</sequence>
<comment type="catalytic activity">
    <reaction evidence="38">
        <text>1-O-hexadecyl-2-(9Z)-octadecenoyl-sn-glycero-3-phosphocholine + H2O = 1-O-hexadecyl-sn-glycero-3-phosphocholine + (9Z)-octadecenoate + H(+)</text>
        <dbReference type="Rhea" id="RHEA:40915"/>
        <dbReference type="ChEBI" id="CHEBI:15377"/>
        <dbReference type="ChEBI" id="CHEBI:15378"/>
        <dbReference type="ChEBI" id="CHEBI:30823"/>
        <dbReference type="ChEBI" id="CHEBI:34112"/>
        <dbReference type="ChEBI" id="CHEBI:64496"/>
    </reaction>
    <physiologicalReaction direction="left-to-right" evidence="38">
        <dbReference type="Rhea" id="RHEA:40916"/>
    </physiologicalReaction>
</comment>
<comment type="catalytic activity">
    <reaction evidence="30">
        <text>1-hexadecanoyl-2-(9Z,12Z-octadecadienoyl)-sn-glycero-3-phosphocholine + H2O = 2-(9Z,12Z-octadecadienoyl)-sn-glycero-3-phosphocholine + hexadecanoate + H(+)</text>
        <dbReference type="Rhea" id="RHEA:40971"/>
        <dbReference type="ChEBI" id="CHEBI:7896"/>
        <dbReference type="ChEBI" id="CHEBI:15377"/>
        <dbReference type="ChEBI" id="CHEBI:15378"/>
        <dbReference type="ChEBI" id="CHEBI:73002"/>
        <dbReference type="ChEBI" id="CHEBI:76084"/>
    </reaction>
    <physiologicalReaction direction="left-to-right" evidence="30">
        <dbReference type="Rhea" id="RHEA:40972"/>
    </physiologicalReaction>
</comment>
<evidence type="ECO:0000256" key="32">
    <source>
        <dbReference type="ARBA" id="ARBA00048386"/>
    </source>
</evidence>
<evidence type="ECO:0000256" key="28">
    <source>
        <dbReference type="ARBA" id="ARBA00048058"/>
    </source>
</evidence>
<dbReference type="FunFam" id="3.40.50.1110:FF:000005">
    <property type="entry name" value="Phospholipase B1"/>
    <property type="match status" value="1"/>
</dbReference>
<dbReference type="GO" id="GO:0006644">
    <property type="term" value="P:phospholipid metabolic process"/>
    <property type="evidence" value="ECO:0007669"/>
    <property type="project" value="TreeGrafter"/>
</dbReference>
<evidence type="ECO:0000256" key="35">
    <source>
        <dbReference type="ARBA" id="ARBA00048656"/>
    </source>
</evidence>
<comment type="catalytic activity">
    <reaction evidence="37">
        <text>1,3-dihexadecanoyl-2-(9Z-octadecenoyl)glycerol + H2O = 1,3-dihexadecanoylglycerol + (9Z)-octadecenoate + H(+)</text>
        <dbReference type="Rhea" id="RHEA:40983"/>
        <dbReference type="ChEBI" id="CHEBI:15377"/>
        <dbReference type="ChEBI" id="CHEBI:15378"/>
        <dbReference type="ChEBI" id="CHEBI:30823"/>
        <dbReference type="ChEBI" id="CHEBI:75688"/>
        <dbReference type="ChEBI" id="CHEBI:77619"/>
    </reaction>
    <physiologicalReaction direction="left-to-right" evidence="37">
        <dbReference type="Rhea" id="RHEA:40984"/>
    </physiologicalReaction>
</comment>
<evidence type="ECO:0000256" key="7">
    <source>
        <dbReference type="ARBA" id="ARBA00022737"/>
    </source>
</evidence>
<dbReference type="Proteomes" id="UP000014760">
    <property type="component" value="Unassembled WGS sequence"/>
</dbReference>
<evidence type="ECO:0000256" key="1">
    <source>
        <dbReference type="ARBA" id="ARBA00004247"/>
    </source>
</evidence>
<evidence type="ECO:0000313" key="44">
    <source>
        <dbReference type="EMBL" id="ELU00766.1"/>
    </source>
</evidence>
<dbReference type="PANTHER" id="PTHR21325:SF31">
    <property type="entry name" value="GH22081P-RELATED"/>
    <property type="match status" value="1"/>
</dbReference>
<dbReference type="HOGENOM" id="CLU_038975_0_0_1"/>
<evidence type="ECO:0000256" key="34">
    <source>
        <dbReference type="ARBA" id="ARBA00048613"/>
    </source>
</evidence>
<reference evidence="46" key="1">
    <citation type="submission" date="2012-12" db="EMBL/GenBank/DDBJ databases">
        <authorList>
            <person name="Hellsten U."/>
            <person name="Grimwood J."/>
            <person name="Chapman J.A."/>
            <person name="Shapiro H."/>
            <person name="Aerts A."/>
            <person name="Otillar R.P."/>
            <person name="Terry A.Y."/>
            <person name="Boore J.L."/>
            <person name="Simakov O."/>
            <person name="Marletaz F."/>
            <person name="Cho S.-J."/>
            <person name="Edsinger-Gonzales E."/>
            <person name="Havlak P."/>
            <person name="Kuo D.-H."/>
            <person name="Larsson T."/>
            <person name="Lv J."/>
            <person name="Arendt D."/>
            <person name="Savage R."/>
            <person name="Osoegawa K."/>
            <person name="de Jong P."/>
            <person name="Lindberg D.R."/>
            <person name="Seaver E.C."/>
            <person name="Weisblat D.A."/>
            <person name="Putnam N.H."/>
            <person name="Grigoriev I.V."/>
            <person name="Rokhsar D.S."/>
        </authorList>
    </citation>
    <scope>NUCLEOTIDE SEQUENCE</scope>
    <source>
        <strain evidence="46">I ESC-2004</strain>
    </source>
</reference>
<comment type="catalytic activity">
    <reaction evidence="25">
        <text>2,3-di-(9Z)-octadecenoyl-sn-glycerol + H2O = 3-(9Z-octadecenoyl)-sn-glycerol + (9Z)-octadecenoate + H(+)</text>
        <dbReference type="Rhea" id="RHEA:42604"/>
        <dbReference type="ChEBI" id="CHEBI:15377"/>
        <dbReference type="ChEBI" id="CHEBI:15378"/>
        <dbReference type="ChEBI" id="CHEBI:30823"/>
        <dbReference type="ChEBI" id="CHEBI:75824"/>
        <dbReference type="ChEBI" id="CHEBI:75938"/>
    </reaction>
    <physiologicalReaction direction="left-to-right" evidence="25">
        <dbReference type="Rhea" id="RHEA:42605"/>
    </physiologicalReaction>
</comment>
<keyword evidence="5" id="KW-0812">Transmembrane</keyword>
<comment type="catalytic activity">
    <reaction evidence="21">
        <text>1-hexadecanoyl-2-(9Z)-octadecenoyl-3-octadecanoyl-sn-glycerol + H2O = 2-(9Z-octadecenoyl)-3-octadecanoyl-sn-glycerol + hexadecanoate + H(+)</text>
        <dbReference type="Rhea" id="RHEA:41107"/>
        <dbReference type="ChEBI" id="CHEBI:7896"/>
        <dbReference type="ChEBI" id="CHEBI:15377"/>
        <dbReference type="ChEBI" id="CHEBI:15378"/>
        <dbReference type="ChEBI" id="CHEBI:75558"/>
        <dbReference type="ChEBI" id="CHEBI:77623"/>
    </reaction>
    <physiologicalReaction direction="left-to-right" evidence="21">
        <dbReference type="Rhea" id="RHEA:41108"/>
    </physiologicalReaction>
</comment>
<dbReference type="CDD" id="cd01824">
    <property type="entry name" value="Phospholipase_B_like"/>
    <property type="match status" value="1"/>
</dbReference>
<protein>
    <recommendedName>
        <fullName evidence="3">Phospholipase B1, membrane-associated</fullName>
    </recommendedName>
    <alternativeName>
        <fullName evidence="16">Lysophospholipase</fullName>
    </alternativeName>
    <alternativeName>
        <fullName evidence="17">Phospholipase A2</fullName>
    </alternativeName>
    <alternativeName>
        <fullName evidence="19">Phospholipase B/lipase</fullName>
    </alternativeName>
    <alternativeName>
        <fullName evidence="18">Triacylglycerol lipase</fullName>
    </alternativeName>
</protein>
<evidence type="ECO:0000256" key="29">
    <source>
        <dbReference type="ARBA" id="ARBA00048227"/>
    </source>
</evidence>
<evidence type="ECO:0000256" key="19">
    <source>
        <dbReference type="ARBA" id="ARBA00033022"/>
    </source>
</evidence>
<evidence type="ECO:0000256" key="22">
    <source>
        <dbReference type="ARBA" id="ARBA00047363"/>
    </source>
</evidence>
<evidence type="ECO:0000256" key="41">
    <source>
        <dbReference type="ARBA" id="ARBA00049372"/>
    </source>
</evidence>
<keyword evidence="4" id="KW-1003">Cell membrane</keyword>
<keyword evidence="46" id="KW-1185">Reference proteome</keyword>
<evidence type="ECO:0000256" key="26">
    <source>
        <dbReference type="ARBA" id="ARBA00048015"/>
    </source>
</evidence>
<evidence type="ECO:0000256" key="38">
    <source>
        <dbReference type="ARBA" id="ARBA00048872"/>
    </source>
</evidence>
<evidence type="ECO:0000256" key="20">
    <source>
        <dbReference type="ARBA" id="ARBA00045916"/>
    </source>
</evidence>
<evidence type="ECO:0000256" key="11">
    <source>
        <dbReference type="ARBA" id="ARBA00023136"/>
    </source>
</evidence>
<evidence type="ECO:0000256" key="39">
    <source>
        <dbReference type="ARBA" id="ARBA00048939"/>
    </source>
</evidence>
<comment type="catalytic activity">
    <reaction evidence="31">
        <text>1-octadecanoyl-2-(9Z,12Z)-octadecadienoyl-sn-glycerol + H2O = 1-octadecanoyl-sn-glycerol + (9Z,12Z)-octadecadienoate + H(+)</text>
        <dbReference type="Rhea" id="RHEA:40927"/>
        <dbReference type="ChEBI" id="CHEBI:15377"/>
        <dbReference type="ChEBI" id="CHEBI:15378"/>
        <dbReference type="ChEBI" id="CHEBI:30245"/>
        <dbReference type="ChEBI" id="CHEBI:75550"/>
        <dbReference type="ChEBI" id="CHEBI:77097"/>
    </reaction>
    <physiologicalReaction direction="left-to-right" evidence="31">
        <dbReference type="Rhea" id="RHEA:40928"/>
    </physiologicalReaction>
</comment>
<evidence type="ECO:0000256" key="42">
    <source>
        <dbReference type="ARBA" id="ARBA00049461"/>
    </source>
</evidence>
<evidence type="ECO:0000256" key="2">
    <source>
        <dbReference type="ARBA" id="ARBA00009979"/>
    </source>
</evidence>
<dbReference type="AlphaFoldDB" id="R7U3Q1"/>
<gene>
    <name evidence="44" type="ORF">CAPTEDRAFT_224221</name>
</gene>
<evidence type="ECO:0000256" key="18">
    <source>
        <dbReference type="ARBA" id="ARBA00031485"/>
    </source>
</evidence>
<comment type="catalytic activity">
    <reaction evidence="33">
        <text>a 1-acyl-sn-glycero-3-phosphocholine + H2O = sn-glycerol 3-phosphocholine + a fatty acid + H(+)</text>
        <dbReference type="Rhea" id="RHEA:15177"/>
        <dbReference type="ChEBI" id="CHEBI:15377"/>
        <dbReference type="ChEBI" id="CHEBI:15378"/>
        <dbReference type="ChEBI" id="CHEBI:16870"/>
        <dbReference type="ChEBI" id="CHEBI:28868"/>
        <dbReference type="ChEBI" id="CHEBI:58168"/>
        <dbReference type="EC" id="3.1.1.5"/>
    </reaction>
    <physiologicalReaction direction="left-to-right" evidence="33">
        <dbReference type="Rhea" id="RHEA:15178"/>
    </physiologicalReaction>
</comment>
<evidence type="ECO:0000256" key="5">
    <source>
        <dbReference type="ARBA" id="ARBA00022692"/>
    </source>
</evidence>
<dbReference type="Gene3D" id="3.40.50.1110">
    <property type="entry name" value="SGNH hydrolase"/>
    <property type="match status" value="1"/>
</dbReference>
<evidence type="ECO:0000256" key="12">
    <source>
        <dbReference type="ARBA" id="ARBA00023180"/>
    </source>
</evidence>
<comment type="catalytic activity">
    <reaction evidence="36">
        <text>1-hexadecanoyl-2-(9Z-octadecenoyl)-sn-glycero-3-phosphocholine + H2O = 1-hexadecanoyl-sn-glycero-3-phosphocholine + (9Z)-octadecenoate + H(+)</text>
        <dbReference type="Rhea" id="RHEA:38779"/>
        <dbReference type="ChEBI" id="CHEBI:15377"/>
        <dbReference type="ChEBI" id="CHEBI:15378"/>
        <dbReference type="ChEBI" id="CHEBI:30823"/>
        <dbReference type="ChEBI" id="CHEBI:72998"/>
        <dbReference type="ChEBI" id="CHEBI:73001"/>
    </reaction>
    <physiologicalReaction direction="left-to-right" evidence="36">
        <dbReference type="Rhea" id="RHEA:38780"/>
    </physiologicalReaction>
</comment>
<dbReference type="InterPro" id="IPR001087">
    <property type="entry name" value="GDSL"/>
</dbReference>
<comment type="function">
    <text evidence="20">Calcium-independent membrane-associated phospholipase that catalyzes complete diacylation of phospholipids by hydrolyzing both sn-1 and sn-2 fatty acyl chains attached to the glycerol backbone (phospholipase B activity). Has dual phospholipase and lysophospholipase activities toward diacylphospholipids. Preferentially cleaves sn-2 ester bonds over sn-1 bonds. Acts as a lipase toward glycerolipid substrates. Hydrolyzes fatty acyl chains of diacylglycerols with preference for the sn-2 position and of triacylglycerols with not positional selectivity. May also hydrolyze long chain retinyl esters such as retinyl palmitate. May contribute to digestion of dietary phospholipids, glycerolipids and retinoids, facilitating lipid absorption at the brush border.</text>
</comment>
<evidence type="ECO:0000256" key="10">
    <source>
        <dbReference type="ARBA" id="ARBA00023098"/>
    </source>
</evidence>
<comment type="subcellular location">
    <subcellularLocation>
        <location evidence="1">Apical cell membrane</location>
        <topology evidence="1">Single-pass type I membrane protein</topology>
    </subcellularLocation>
</comment>
<evidence type="ECO:0000256" key="40">
    <source>
        <dbReference type="ARBA" id="ARBA00049363"/>
    </source>
</evidence>
<evidence type="ECO:0000256" key="13">
    <source>
        <dbReference type="ARBA" id="ARBA00023369"/>
    </source>
</evidence>
<evidence type="ECO:0000256" key="24">
    <source>
        <dbReference type="ARBA" id="ARBA00047459"/>
    </source>
</evidence>
<evidence type="ECO:0000256" key="14">
    <source>
        <dbReference type="ARBA" id="ARBA00023408"/>
    </source>
</evidence>
<accession>R7U3Q1</accession>
<keyword evidence="7" id="KW-0677">Repeat</keyword>
<dbReference type="GO" id="GO:0004623">
    <property type="term" value="F:phospholipase A2 activity"/>
    <property type="evidence" value="ECO:0007669"/>
    <property type="project" value="UniProtKB-EC"/>
</dbReference>
<evidence type="ECO:0000256" key="25">
    <source>
        <dbReference type="ARBA" id="ARBA00048011"/>
    </source>
</evidence>
<comment type="catalytic activity">
    <reaction evidence="29">
        <text>1,2-dihexadecanoyl-sn-glycero-3-phosphocholine + H2O = 1-hexadecanoyl-sn-glycero-3-phosphocholine + hexadecanoate + H(+)</text>
        <dbReference type="Rhea" id="RHEA:41223"/>
        <dbReference type="ChEBI" id="CHEBI:7896"/>
        <dbReference type="ChEBI" id="CHEBI:15377"/>
        <dbReference type="ChEBI" id="CHEBI:15378"/>
        <dbReference type="ChEBI" id="CHEBI:72998"/>
        <dbReference type="ChEBI" id="CHEBI:72999"/>
    </reaction>
    <physiologicalReaction direction="left-to-right" evidence="29">
        <dbReference type="Rhea" id="RHEA:41224"/>
    </physiologicalReaction>
</comment>
<comment type="similarity">
    <text evidence="2">Belongs to the 'GDSL' lipolytic enzyme family. Phospholipase B1 subfamily.</text>
</comment>
<keyword evidence="8" id="KW-0378">Hydrolase</keyword>
<dbReference type="EnsemblMetazoa" id="CapteT224221">
    <property type="protein sequence ID" value="CapteP224221"/>
    <property type="gene ID" value="CapteG224221"/>
</dbReference>
<dbReference type="InterPro" id="IPR038885">
    <property type="entry name" value="PLB1"/>
</dbReference>